<dbReference type="Proteomes" id="UP000638014">
    <property type="component" value="Unassembled WGS sequence"/>
</dbReference>
<organism evidence="1 2">
    <name type="scientific">Neiella litorisoli</name>
    <dbReference type="NCBI Taxonomy" id="2771431"/>
    <lineage>
        <taxon>Bacteria</taxon>
        <taxon>Pseudomonadati</taxon>
        <taxon>Pseudomonadota</taxon>
        <taxon>Gammaproteobacteria</taxon>
        <taxon>Alteromonadales</taxon>
        <taxon>Echinimonadaceae</taxon>
        <taxon>Neiella</taxon>
    </lineage>
</organism>
<dbReference type="RefSeq" id="WP_191144613.1">
    <property type="nucleotide sequence ID" value="NZ_JACXAF010000009.1"/>
</dbReference>
<evidence type="ECO:0000313" key="1">
    <source>
        <dbReference type="EMBL" id="MBD1389507.1"/>
    </source>
</evidence>
<protein>
    <submittedName>
        <fullName evidence="1">Uncharacterized protein</fullName>
    </submittedName>
</protein>
<dbReference type="EMBL" id="JACXAF010000009">
    <property type="protein sequence ID" value="MBD1389507.1"/>
    <property type="molecule type" value="Genomic_DNA"/>
</dbReference>
<name>A0A8J6UPU5_9GAMM</name>
<sequence length="81" mass="9017">MTDQKIMSIKGNARQLASKPNEIPLIYMNEANQFGVTEWLTSESELHLAQQRALEMGKGVFDGAIAVGITDDNSIMFFVVR</sequence>
<accession>A0A8J6UPU5</accession>
<gene>
    <name evidence="1" type="ORF">IC617_08710</name>
</gene>
<keyword evidence="2" id="KW-1185">Reference proteome</keyword>
<reference evidence="1" key="1">
    <citation type="submission" date="2020-09" db="EMBL/GenBank/DDBJ databases">
        <title>A novel bacterium of genus Neiella, isolated from South China Sea.</title>
        <authorList>
            <person name="Huang H."/>
            <person name="Mo K."/>
            <person name="Hu Y."/>
        </authorList>
    </citation>
    <scope>NUCLEOTIDE SEQUENCE</scope>
    <source>
        <strain evidence="1">HB171785</strain>
    </source>
</reference>
<proteinExistence type="predicted"/>
<evidence type="ECO:0000313" key="2">
    <source>
        <dbReference type="Proteomes" id="UP000638014"/>
    </source>
</evidence>
<comment type="caution">
    <text evidence="1">The sequence shown here is derived from an EMBL/GenBank/DDBJ whole genome shotgun (WGS) entry which is preliminary data.</text>
</comment>
<dbReference type="AlphaFoldDB" id="A0A8J6UPU5"/>